<protein>
    <recommendedName>
        <fullName evidence="3">Helicase ATP-binding domain-containing protein</fullName>
    </recommendedName>
</protein>
<accession>A0A4S8L2Z4</accession>
<evidence type="ECO:0000256" key="2">
    <source>
        <dbReference type="SAM" id="MobiDB-lite"/>
    </source>
</evidence>
<evidence type="ECO:0000313" key="5">
    <source>
        <dbReference type="Proteomes" id="UP000297245"/>
    </source>
</evidence>
<evidence type="ECO:0000259" key="3">
    <source>
        <dbReference type="PROSITE" id="PS51192"/>
    </source>
</evidence>
<organism evidence="4 5">
    <name type="scientific">Dendrothele bispora (strain CBS 962.96)</name>
    <dbReference type="NCBI Taxonomy" id="1314807"/>
    <lineage>
        <taxon>Eukaryota</taxon>
        <taxon>Fungi</taxon>
        <taxon>Dikarya</taxon>
        <taxon>Basidiomycota</taxon>
        <taxon>Agaricomycotina</taxon>
        <taxon>Agaricomycetes</taxon>
        <taxon>Agaricomycetidae</taxon>
        <taxon>Agaricales</taxon>
        <taxon>Agaricales incertae sedis</taxon>
        <taxon>Dendrothele</taxon>
    </lineage>
</organism>
<dbReference type="PANTHER" id="PTHR13710:SF120">
    <property type="entry name" value="BIFUNCTIONAL 3'-5' EXONUCLEASE_ATP-DEPENDENT HELICASE WRN"/>
    <property type="match status" value="1"/>
</dbReference>
<dbReference type="Gene3D" id="3.40.50.300">
    <property type="entry name" value="P-loop containing nucleotide triphosphate hydrolases"/>
    <property type="match status" value="1"/>
</dbReference>
<evidence type="ECO:0000313" key="4">
    <source>
        <dbReference type="EMBL" id="THU82780.1"/>
    </source>
</evidence>
<proteinExistence type="inferred from homology"/>
<dbReference type="SUPFAM" id="SSF52540">
    <property type="entry name" value="P-loop containing nucleoside triphosphate hydrolases"/>
    <property type="match status" value="1"/>
</dbReference>
<dbReference type="GO" id="GO:0009378">
    <property type="term" value="F:four-way junction helicase activity"/>
    <property type="evidence" value="ECO:0007669"/>
    <property type="project" value="TreeGrafter"/>
</dbReference>
<dbReference type="Pfam" id="PF00270">
    <property type="entry name" value="DEAD"/>
    <property type="match status" value="2"/>
</dbReference>
<name>A0A4S8L2Z4_DENBC</name>
<feature type="domain" description="Helicase ATP-binding" evidence="3">
    <location>
        <begin position="46"/>
        <end position="200"/>
    </location>
</feature>
<dbReference type="AlphaFoldDB" id="A0A4S8L2Z4"/>
<dbReference type="GO" id="GO:0000724">
    <property type="term" value="P:double-strand break repair via homologous recombination"/>
    <property type="evidence" value="ECO:0007669"/>
    <property type="project" value="TreeGrafter"/>
</dbReference>
<gene>
    <name evidence="4" type="ORF">K435DRAFT_871986</name>
</gene>
<dbReference type="InterPro" id="IPR011545">
    <property type="entry name" value="DEAD/DEAH_box_helicase_dom"/>
</dbReference>
<sequence>MGKKKEKPKEPNFLRKPVTRKDLLDFPEKLSALISFPLRDFQLKAVEAQLEGRDVIVHAGTGSGKTAIAGAALLHEKSKDFKLKAVAVNSSHGGCRPEVIKGIVKGDYQVVIISPEMLLSKRFVDEVLRKPEFTRRVLALVVDEAHVISHWGSGFRKKYGELGMVRAFLPKHTFVVALSATLPRRVRWDVMKKLHIDHDSVKIDIGNDRVNVSLVVRPIHNPINSFIDLDFVIPKDATNADEIPKTFIYYDNVMGAIDMEDHIIDILPDNLKTEGVVRLFSAGYSDDYREKMQLECGSFLDQSLLLYNEQVERLETLAARHGLGVLLVEKTAYSVDLEKEVNDRQGAKAKKQVTSSKEQAAVRKVKDQYAKSCGVLRGTYTGKSDTNVERRERKLDGELEHEGPTVPCCDLCNVELLNRVRPGPPLPKSKRKSAIKKSDQPFMEIQTKLREWRSKTHQEDFRNSMFGPSAILPDDLIQDLASVGPIPTLIHLDKILAGRWYFFSEYGSELLTVLKEIVIPEAKVSSKRARADSEATENKAANPTRNPTKKAREEVPEGVQEGITASSQQTSVPVQAYRSDLFSQPTPDSTQFIRPDVQFHSVPIWTNGPHGLGWYQVVAPAPAGPSSTQPNGYPNQTTSYGYYTDPYYYTTQQ</sequence>
<dbReference type="GO" id="GO:0003676">
    <property type="term" value="F:nucleic acid binding"/>
    <property type="evidence" value="ECO:0007669"/>
    <property type="project" value="InterPro"/>
</dbReference>
<dbReference type="GO" id="GO:0005737">
    <property type="term" value="C:cytoplasm"/>
    <property type="evidence" value="ECO:0007669"/>
    <property type="project" value="TreeGrafter"/>
</dbReference>
<dbReference type="Proteomes" id="UP000297245">
    <property type="component" value="Unassembled WGS sequence"/>
</dbReference>
<dbReference type="InterPro" id="IPR027417">
    <property type="entry name" value="P-loop_NTPase"/>
</dbReference>
<dbReference type="PROSITE" id="PS51192">
    <property type="entry name" value="HELICASE_ATP_BIND_1"/>
    <property type="match status" value="1"/>
</dbReference>
<dbReference type="PANTHER" id="PTHR13710">
    <property type="entry name" value="DNA HELICASE RECQ FAMILY MEMBER"/>
    <property type="match status" value="1"/>
</dbReference>
<dbReference type="OrthoDB" id="10261556at2759"/>
<feature type="region of interest" description="Disordered" evidence="2">
    <location>
        <begin position="526"/>
        <end position="554"/>
    </location>
</feature>
<reference evidence="4 5" key="1">
    <citation type="journal article" date="2019" name="Nat. Ecol. Evol.">
        <title>Megaphylogeny resolves global patterns of mushroom evolution.</title>
        <authorList>
            <person name="Varga T."/>
            <person name="Krizsan K."/>
            <person name="Foldi C."/>
            <person name="Dima B."/>
            <person name="Sanchez-Garcia M."/>
            <person name="Sanchez-Ramirez S."/>
            <person name="Szollosi G.J."/>
            <person name="Szarkandi J.G."/>
            <person name="Papp V."/>
            <person name="Albert L."/>
            <person name="Andreopoulos W."/>
            <person name="Angelini C."/>
            <person name="Antonin V."/>
            <person name="Barry K.W."/>
            <person name="Bougher N.L."/>
            <person name="Buchanan P."/>
            <person name="Buyck B."/>
            <person name="Bense V."/>
            <person name="Catcheside P."/>
            <person name="Chovatia M."/>
            <person name="Cooper J."/>
            <person name="Damon W."/>
            <person name="Desjardin D."/>
            <person name="Finy P."/>
            <person name="Geml J."/>
            <person name="Haridas S."/>
            <person name="Hughes K."/>
            <person name="Justo A."/>
            <person name="Karasinski D."/>
            <person name="Kautmanova I."/>
            <person name="Kiss B."/>
            <person name="Kocsube S."/>
            <person name="Kotiranta H."/>
            <person name="LaButti K.M."/>
            <person name="Lechner B.E."/>
            <person name="Liimatainen K."/>
            <person name="Lipzen A."/>
            <person name="Lukacs Z."/>
            <person name="Mihaltcheva S."/>
            <person name="Morgado L.N."/>
            <person name="Niskanen T."/>
            <person name="Noordeloos M.E."/>
            <person name="Ohm R.A."/>
            <person name="Ortiz-Santana B."/>
            <person name="Ovrebo C."/>
            <person name="Racz N."/>
            <person name="Riley R."/>
            <person name="Savchenko A."/>
            <person name="Shiryaev A."/>
            <person name="Soop K."/>
            <person name="Spirin V."/>
            <person name="Szebenyi C."/>
            <person name="Tomsovsky M."/>
            <person name="Tulloss R.E."/>
            <person name="Uehling J."/>
            <person name="Grigoriev I.V."/>
            <person name="Vagvolgyi C."/>
            <person name="Papp T."/>
            <person name="Martin F.M."/>
            <person name="Miettinen O."/>
            <person name="Hibbett D.S."/>
            <person name="Nagy L.G."/>
        </authorList>
    </citation>
    <scope>NUCLEOTIDE SEQUENCE [LARGE SCALE GENOMIC DNA]</scope>
    <source>
        <strain evidence="4 5">CBS 962.96</strain>
    </source>
</reference>
<dbReference type="EMBL" id="ML179709">
    <property type="protein sequence ID" value="THU82780.1"/>
    <property type="molecule type" value="Genomic_DNA"/>
</dbReference>
<dbReference type="GO" id="GO:0005694">
    <property type="term" value="C:chromosome"/>
    <property type="evidence" value="ECO:0007669"/>
    <property type="project" value="TreeGrafter"/>
</dbReference>
<keyword evidence="5" id="KW-1185">Reference proteome</keyword>
<dbReference type="GO" id="GO:0005634">
    <property type="term" value="C:nucleus"/>
    <property type="evidence" value="ECO:0007669"/>
    <property type="project" value="TreeGrafter"/>
</dbReference>
<dbReference type="GO" id="GO:0043138">
    <property type="term" value="F:3'-5' DNA helicase activity"/>
    <property type="evidence" value="ECO:0007669"/>
    <property type="project" value="TreeGrafter"/>
</dbReference>
<dbReference type="GO" id="GO:0005524">
    <property type="term" value="F:ATP binding"/>
    <property type="evidence" value="ECO:0007669"/>
    <property type="project" value="InterPro"/>
</dbReference>
<dbReference type="SMART" id="SM00487">
    <property type="entry name" value="DEXDc"/>
    <property type="match status" value="1"/>
</dbReference>
<evidence type="ECO:0000256" key="1">
    <source>
        <dbReference type="ARBA" id="ARBA00005446"/>
    </source>
</evidence>
<comment type="similarity">
    <text evidence="1">Belongs to the helicase family. RecQ subfamily.</text>
</comment>
<dbReference type="InterPro" id="IPR014001">
    <property type="entry name" value="Helicase_ATP-bd"/>
</dbReference>